<dbReference type="PRINTS" id="PR00778">
    <property type="entry name" value="HTHARSR"/>
</dbReference>
<dbReference type="InterPro" id="IPR001845">
    <property type="entry name" value="HTH_ArsR_DNA-bd_dom"/>
</dbReference>
<evidence type="ECO:0000313" key="6">
    <source>
        <dbReference type="Proteomes" id="UP000824005"/>
    </source>
</evidence>
<dbReference type="CDD" id="cd00090">
    <property type="entry name" value="HTH_ARSR"/>
    <property type="match status" value="1"/>
</dbReference>
<dbReference type="InterPro" id="IPR036390">
    <property type="entry name" value="WH_DNA-bd_sf"/>
</dbReference>
<dbReference type="SUPFAM" id="SSF46785">
    <property type="entry name" value="Winged helix' DNA-binding domain"/>
    <property type="match status" value="1"/>
</dbReference>
<keyword evidence="1" id="KW-0805">Transcription regulation</keyword>
<reference evidence="5" key="2">
    <citation type="submission" date="2021-04" db="EMBL/GenBank/DDBJ databases">
        <authorList>
            <person name="Gilroy R."/>
        </authorList>
    </citation>
    <scope>NUCLEOTIDE SEQUENCE</scope>
    <source>
        <strain evidence="5">ChiGjej1B1-98</strain>
    </source>
</reference>
<gene>
    <name evidence="5" type="ORF">H9830_13615</name>
</gene>
<name>A0A9D1YY12_9MICO</name>
<evidence type="ECO:0000259" key="4">
    <source>
        <dbReference type="PROSITE" id="PS50987"/>
    </source>
</evidence>
<proteinExistence type="predicted"/>
<protein>
    <submittedName>
        <fullName evidence="5">Metalloregulator ArsR/SmtB family transcription factor</fullName>
    </submittedName>
</protein>
<dbReference type="InterPro" id="IPR051081">
    <property type="entry name" value="HTH_MetalResp_TranReg"/>
</dbReference>
<evidence type="ECO:0000256" key="2">
    <source>
        <dbReference type="ARBA" id="ARBA00023125"/>
    </source>
</evidence>
<dbReference type="SMART" id="SM00418">
    <property type="entry name" value="HTH_ARSR"/>
    <property type="match status" value="1"/>
</dbReference>
<organism evidence="5 6">
    <name type="scientific">Candidatus Agrococcus pullicola</name>
    <dbReference type="NCBI Taxonomy" id="2838429"/>
    <lineage>
        <taxon>Bacteria</taxon>
        <taxon>Bacillati</taxon>
        <taxon>Actinomycetota</taxon>
        <taxon>Actinomycetes</taxon>
        <taxon>Micrococcales</taxon>
        <taxon>Microbacteriaceae</taxon>
        <taxon>Agrococcus</taxon>
    </lineage>
</organism>
<dbReference type="PANTHER" id="PTHR33154:SF33">
    <property type="entry name" value="TRANSCRIPTIONAL REPRESSOR SDPR"/>
    <property type="match status" value="1"/>
</dbReference>
<evidence type="ECO:0000256" key="3">
    <source>
        <dbReference type="ARBA" id="ARBA00023163"/>
    </source>
</evidence>
<comment type="caution">
    <text evidence="5">The sequence shown here is derived from an EMBL/GenBank/DDBJ whole genome shotgun (WGS) entry which is preliminary data.</text>
</comment>
<keyword evidence="2" id="KW-0238">DNA-binding</keyword>
<evidence type="ECO:0000313" key="5">
    <source>
        <dbReference type="EMBL" id="HIY67302.1"/>
    </source>
</evidence>
<dbReference type="AlphaFoldDB" id="A0A9D1YY12"/>
<keyword evidence="3" id="KW-0804">Transcription</keyword>
<evidence type="ECO:0000256" key="1">
    <source>
        <dbReference type="ARBA" id="ARBA00023015"/>
    </source>
</evidence>
<dbReference type="Gene3D" id="1.10.10.10">
    <property type="entry name" value="Winged helix-like DNA-binding domain superfamily/Winged helix DNA-binding domain"/>
    <property type="match status" value="1"/>
</dbReference>
<dbReference type="EMBL" id="DXDC01000410">
    <property type="protein sequence ID" value="HIY67302.1"/>
    <property type="molecule type" value="Genomic_DNA"/>
</dbReference>
<reference evidence="5" key="1">
    <citation type="journal article" date="2021" name="PeerJ">
        <title>Extensive microbial diversity within the chicken gut microbiome revealed by metagenomics and culture.</title>
        <authorList>
            <person name="Gilroy R."/>
            <person name="Ravi A."/>
            <person name="Getino M."/>
            <person name="Pursley I."/>
            <person name="Horton D.L."/>
            <person name="Alikhan N.F."/>
            <person name="Baker D."/>
            <person name="Gharbi K."/>
            <person name="Hall N."/>
            <person name="Watson M."/>
            <person name="Adriaenssens E.M."/>
            <person name="Foster-Nyarko E."/>
            <person name="Jarju S."/>
            <person name="Secka A."/>
            <person name="Antonio M."/>
            <person name="Oren A."/>
            <person name="Chaudhuri R.R."/>
            <person name="La Ragione R."/>
            <person name="Hildebrand F."/>
            <person name="Pallen M.J."/>
        </authorList>
    </citation>
    <scope>NUCLEOTIDE SEQUENCE</scope>
    <source>
        <strain evidence="5">ChiGjej1B1-98</strain>
    </source>
</reference>
<dbReference type="InterPro" id="IPR036388">
    <property type="entry name" value="WH-like_DNA-bd_sf"/>
</dbReference>
<dbReference type="NCBIfam" id="NF033788">
    <property type="entry name" value="HTH_metalloreg"/>
    <property type="match status" value="1"/>
</dbReference>
<feature type="domain" description="HTH arsR-type" evidence="4">
    <location>
        <begin position="1"/>
        <end position="93"/>
    </location>
</feature>
<dbReference type="GO" id="GO:0003677">
    <property type="term" value="F:DNA binding"/>
    <property type="evidence" value="ECO:0007669"/>
    <property type="project" value="UniProtKB-KW"/>
</dbReference>
<dbReference type="InterPro" id="IPR011991">
    <property type="entry name" value="ArsR-like_HTH"/>
</dbReference>
<dbReference type="GO" id="GO:0003700">
    <property type="term" value="F:DNA-binding transcription factor activity"/>
    <property type="evidence" value="ECO:0007669"/>
    <property type="project" value="InterPro"/>
</dbReference>
<dbReference type="Pfam" id="PF01022">
    <property type="entry name" value="HTH_5"/>
    <property type="match status" value="1"/>
</dbReference>
<accession>A0A9D1YY12</accession>
<dbReference type="PROSITE" id="PS50987">
    <property type="entry name" value="HTH_ARSR_2"/>
    <property type="match status" value="1"/>
</dbReference>
<dbReference type="Proteomes" id="UP000824005">
    <property type="component" value="Unassembled WGS sequence"/>
</dbReference>
<sequence length="112" mass="12627">MPRPPVTPDVFSAIGHPRRRAIMTALAGEGRKVSELVDAVGVSQPTVSEHLAALRSVGLVTCTKRGRERMYRLDTRPLRDITEWISTLEVFWDERIERLGQTLASIDTEEEQ</sequence>
<dbReference type="PANTHER" id="PTHR33154">
    <property type="entry name" value="TRANSCRIPTIONAL REGULATOR, ARSR FAMILY"/>
    <property type="match status" value="1"/>
</dbReference>